<organism evidence="2 3">
    <name type="scientific">Fusarium circinatum</name>
    <name type="common">Pitch canker fungus</name>
    <name type="synonym">Gibberella circinata</name>
    <dbReference type="NCBI Taxonomy" id="48490"/>
    <lineage>
        <taxon>Eukaryota</taxon>
        <taxon>Fungi</taxon>
        <taxon>Dikarya</taxon>
        <taxon>Ascomycota</taxon>
        <taxon>Pezizomycotina</taxon>
        <taxon>Sordariomycetes</taxon>
        <taxon>Hypocreomycetidae</taxon>
        <taxon>Hypocreales</taxon>
        <taxon>Nectriaceae</taxon>
        <taxon>Fusarium</taxon>
        <taxon>Fusarium fujikuroi species complex</taxon>
    </lineage>
</organism>
<comment type="caution">
    <text evidence="2">The sequence shown here is derived from an EMBL/GenBank/DDBJ whole genome shotgun (WGS) entry which is preliminary data.</text>
</comment>
<gene>
    <name evidence="2" type="ORF">FCIRC_2642</name>
</gene>
<evidence type="ECO:0000313" key="2">
    <source>
        <dbReference type="EMBL" id="KAF5686950.1"/>
    </source>
</evidence>
<keyword evidence="1" id="KW-0472">Membrane</keyword>
<feature type="transmembrane region" description="Helical" evidence="1">
    <location>
        <begin position="117"/>
        <end position="137"/>
    </location>
</feature>
<feature type="transmembrane region" description="Helical" evidence="1">
    <location>
        <begin position="206"/>
        <end position="225"/>
    </location>
</feature>
<evidence type="ECO:0000313" key="3">
    <source>
        <dbReference type="Proteomes" id="UP000572754"/>
    </source>
</evidence>
<keyword evidence="1" id="KW-0812">Transmembrane</keyword>
<proteinExistence type="predicted"/>
<sequence length="251" mass="28070">MEPSNERGEADRRLHEALPEAFSTTSQSQAVARTLITLTLSRHTSMEPGCDSEGDSDLYGLGVRTAVYISWFTTIIAFHGWPGHTVETLTVNCILKFSMLVGTIYKIMSNTAHTGEVFLMTVFGAGGGFAIMIETMVEKKATGFGTTKLAELLRIFLVLSYSTLGVWFWWHGRHVLLLASCDWRIFFFSSVSLHGWFPRFSQATSLLLLSANVVRLFFMALGIWANRHQIKPWLVYEGTLSAFPSTIGRTK</sequence>
<protein>
    <submittedName>
        <fullName evidence="2">Uncharacterized protein</fullName>
    </submittedName>
</protein>
<keyword evidence="1" id="KW-1133">Transmembrane helix</keyword>
<dbReference type="Proteomes" id="UP000572754">
    <property type="component" value="Unassembled WGS sequence"/>
</dbReference>
<reference evidence="3" key="1">
    <citation type="journal article" date="2020" name="BMC Genomics">
        <title>Correction to: Identification and distribution of gene clusters required for synthesis of sphingolipid metabolism inhibitors in diverse species of the filamentous fungus Fusarium.</title>
        <authorList>
            <person name="Kim H.S."/>
            <person name="Lohmar J.M."/>
            <person name="Busman M."/>
            <person name="Brown D.W."/>
            <person name="Naumann T.A."/>
            <person name="Divon H.H."/>
            <person name="Lysoe E."/>
            <person name="Uhlig S."/>
            <person name="Proctor R.H."/>
        </authorList>
    </citation>
    <scope>NUCLEOTIDE SEQUENCE [LARGE SCALE GENOMIC DNA]</scope>
    <source>
        <strain evidence="3">NRRL 25331</strain>
    </source>
</reference>
<feature type="transmembrane region" description="Helical" evidence="1">
    <location>
        <begin position="176"/>
        <end position="197"/>
    </location>
</feature>
<name>A0A8H5UAK2_FUSCI</name>
<reference evidence="2 3" key="2">
    <citation type="submission" date="2020-05" db="EMBL/GenBank/DDBJ databases">
        <title>Identification and distribution of gene clusters putatively required for synthesis of sphingolipid metabolism inhibitors in phylogenetically diverse species of the filamentous fungus Fusarium.</title>
        <authorList>
            <person name="Kim H.-S."/>
            <person name="Busman M."/>
            <person name="Brown D.W."/>
            <person name="Divon H."/>
            <person name="Uhlig S."/>
            <person name="Proctor R.H."/>
        </authorList>
    </citation>
    <scope>NUCLEOTIDE SEQUENCE [LARGE SCALE GENOMIC DNA]</scope>
    <source>
        <strain evidence="2 3">NRRL 25331</strain>
    </source>
</reference>
<dbReference type="EMBL" id="JAAQPE010000084">
    <property type="protein sequence ID" value="KAF5686950.1"/>
    <property type="molecule type" value="Genomic_DNA"/>
</dbReference>
<accession>A0A8H5UAK2</accession>
<feature type="transmembrane region" description="Helical" evidence="1">
    <location>
        <begin position="149"/>
        <end position="170"/>
    </location>
</feature>
<dbReference type="AlphaFoldDB" id="A0A8H5UAK2"/>
<evidence type="ECO:0000256" key="1">
    <source>
        <dbReference type="SAM" id="Phobius"/>
    </source>
</evidence>
<keyword evidence="3" id="KW-1185">Reference proteome</keyword>